<accession>A0A8H7UMN1</accession>
<dbReference type="OrthoDB" id="2537769at2759"/>
<evidence type="ECO:0000256" key="1">
    <source>
        <dbReference type="SAM" id="MobiDB-lite"/>
    </source>
</evidence>
<organism evidence="2 3">
    <name type="scientific">Umbelopsis vinacea</name>
    <dbReference type="NCBI Taxonomy" id="44442"/>
    <lineage>
        <taxon>Eukaryota</taxon>
        <taxon>Fungi</taxon>
        <taxon>Fungi incertae sedis</taxon>
        <taxon>Mucoromycota</taxon>
        <taxon>Mucoromycotina</taxon>
        <taxon>Umbelopsidomycetes</taxon>
        <taxon>Umbelopsidales</taxon>
        <taxon>Umbelopsidaceae</taxon>
        <taxon>Umbelopsis</taxon>
    </lineage>
</organism>
<proteinExistence type="predicted"/>
<sequence>MSPATRSIKQSNVKPNSNSVGPTRLKTRVARANALSTNSSKAKASDKGSDSESNYSEESMDSPQRASADRSKEGNSKTAKRKKPEQSQKSRKKKSKDDKKETGSKPTEQTTTVRSMDDINPAIIDIPHPEGSPFADAVSPDTLLFMADLAENNEREFMLLHNERWLKCKQDFTDFVGQVMEHTRQLDPSILECQAKEAVYRLNRDLRFTNDKRPYKTFLSASFSRGGKKSPFAGYYLSVCPGNRSFIGAGLWSPSSAIISRIRQGIMEDPTLLRQALDLPMIEEIYGSKGVDALESDDRLKTAPKGVDKNHPDIDLLRYKSFVIGRRWDDQEVVSEGFLEKVTDAYEALVPFVTVLNAWTG</sequence>
<feature type="region of interest" description="Disordered" evidence="1">
    <location>
        <begin position="1"/>
        <end position="118"/>
    </location>
</feature>
<dbReference type="AlphaFoldDB" id="A0A8H7UMN1"/>
<dbReference type="NCBIfam" id="TIGR02453">
    <property type="entry name" value="TIGR02453 family protein"/>
    <property type="match status" value="1"/>
</dbReference>
<evidence type="ECO:0000313" key="2">
    <source>
        <dbReference type="EMBL" id="KAG2185378.1"/>
    </source>
</evidence>
<dbReference type="PANTHER" id="PTHR36452:SF1">
    <property type="entry name" value="DUF2461 DOMAIN-CONTAINING PROTEIN"/>
    <property type="match status" value="1"/>
</dbReference>
<feature type="compositionally biased region" description="Polar residues" evidence="1">
    <location>
        <begin position="54"/>
        <end position="65"/>
    </location>
</feature>
<dbReference type="PANTHER" id="PTHR36452">
    <property type="entry name" value="CHROMOSOME 12, WHOLE GENOME SHOTGUN SEQUENCE"/>
    <property type="match status" value="1"/>
</dbReference>
<gene>
    <name evidence="2" type="ORF">INT44_002169</name>
</gene>
<feature type="compositionally biased region" description="Polar residues" evidence="1">
    <location>
        <begin position="1"/>
        <end position="21"/>
    </location>
</feature>
<evidence type="ECO:0000313" key="3">
    <source>
        <dbReference type="Proteomes" id="UP000612746"/>
    </source>
</evidence>
<reference evidence="2" key="1">
    <citation type="submission" date="2020-12" db="EMBL/GenBank/DDBJ databases">
        <title>Metabolic potential, ecology and presence of endohyphal bacteria is reflected in genomic diversity of Mucoromycotina.</title>
        <authorList>
            <person name="Muszewska A."/>
            <person name="Okrasinska A."/>
            <person name="Steczkiewicz K."/>
            <person name="Drgas O."/>
            <person name="Orlowska M."/>
            <person name="Perlinska-Lenart U."/>
            <person name="Aleksandrzak-Piekarczyk T."/>
            <person name="Szatraj K."/>
            <person name="Zielenkiewicz U."/>
            <person name="Pilsyk S."/>
            <person name="Malc E."/>
            <person name="Mieczkowski P."/>
            <person name="Kruszewska J.S."/>
            <person name="Biernat P."/>
            <person name="Pawlowska J."/>
        </authorList>
    </citation>
    <scope>NUCLEOTIDE SEQUENCE</scope>
    <source>
        <strain evidence="2">WA0000051536</strain>
    </source>
</reference>
<keyword evidence="3" id="KW-1185">Reference proteome</keyword>
<dbReference type="EMBL" id="JAEPRA010000005">
    <property type="protein sequence ID" value="KAG2185378.1"/>
    <property type="molecule type" value="Genomic_DNA"/>
</dbReference>
<dbReference type="Proteomes" id="UP000612746">
    <property type="component" value="Unassembled WGS sequence"/>
</dbReference>
<evidence type="ECO:0008006" key="4">
    <source>
        <dbReference type="Google" id="ProtNLM"/>
    </source>
</evidence>
<protein>
    <recommendedName>
        <fullName evidence="4">TIGR02453 family protein</fullName>
    </recommendedName>
</protein>
<comment type="caution">
    <text evidence="2">The sequence shown here is derived from an EMBL/GenBank/DDBJ whole genome shotgun (WGS) entry which is preliminary data.</text>
</comment>
<name>A0A8H7UMN1_9FUNG</name>
<feature type="compositionally biased region" description="Polar residues" evidence="1">
    <location>
        <begin position="104"/>
        <end position="114"/>
    </location>
</feature>
<dbReference type="InterPro" id="IPR012808">
    <property type="entry name" value="CHP02453"/>
</dbReference>
<dbReference type="Pfam" id="PF09365">
    <property type="entry name" value="DUF2461"/>
    <property type="match status" value="1"/>
</dbReference>
<feature type="compositionally biased region" description="Basic residues" evidence="1">
    <location>
        <begin position="78"/>
        <end position="94"/>
    </location>
</feature>